<sequence length="108" mass="13525">MILIFKYIFPKRYVGLTLWPIIILKENNLRQDEVLINHERIHLKQQLELLIIPFYIWYTFEWIIGIIKFRNFNEAYRNISFEKEAYQNERNLNYLNKRSIWGFLHYLK</sequence>
<proteinExistence type="predicted"/>
<gene>
    <name evidence="1" type="ORF">JM658_04145</name>
</gene>
<name>A0ABS9J0Q2_9FLAO</name>
<evidence type="ECO:0008006" key="3">
    <source>
        <dbReference type="Google" id="ProtNLM"/>
    </source>
</evidence>
<keyword evidence="2" id="KW-1185">Reference proteome</keyword>
<protein>
    <recommendedName>
        <fullName evidence="3">Peptidase M56 domain-containing protein</fullName>
    </recommendedName>
</protein>
<organism evidence="1 2">
    <name type="scientific">Joostella atrarenae</name>
    <dbReference type="NCBI Taxonomy" id="679257"/>
    <lineage>
        <taxon>Bacteria</taxon>
        <taxon>Pseudomonadati</taxon>
        <taxon>Bacteroidota</taxon>
        <taxon>Flavobacteriia</taxon>
        <taxon>Flavobacteriales</taxon>
        <taxon>Flavobacteriaceae</taxon>
        <taxon>Joostella</taxon>
    </lineage>
</organism>
<evidence type="ECO:0000313" key="2">
    <source>
        <dbReference type="Proteomes" id="UP000829517"/>
    </source>
</evidence>
<reference evidence="1 2" key="1">
    <citation type="submission" date="2021-01" db="EMBL/GenBank/DDBJ databases">
        <title>Genome sequencing of Joostella atrarenae M1-2 (= KCTC 23194).</title>
        <authorList>
            <person name="Zakaria M.R."/>
            <person name="Lam M.Q."/>
            <person name="Chong C.S."/>
        </authorList>
    </citation>
    <scope>NUCLEOTIDE SEQUENCE [LARGE SCALE GENOMIC DNA]</scope>
    <source>
        <strain evidence="1 2">M1-2</strain>
    </source>
</reference>
<comment type="caution">
    <text evidence="1">The sequence shown here is derived from an EMBL/GenBank/DDBJ whole genome shotgun (WGS) entry which is preliminary data.</text>
</comment>
<evidence type="ECO:0000313" key="1">
    <source>
        <dbReference type="EMBL" id="MCF8714010.1"/>
    </source>
</evidence>
<dbReference type="Proteomes" id="UP000829517">
    <property type="component" value="Unassembled WGS sequence"/>
</dbReference>
<dbReference type="EMBL" id="JAETXX010000001">
    <property type="protein sequence ID" value="MCF8714010.1"/>
    <property type="molecule type" value="Genomic_DNA"/>
</dbReference>
<dbReference type="RefSeq" id="WP_236957966.1">
    <property type="nucleotide sequence ID" value="NZ_JAETXX010000001.1"/>
</dbReference>
<accession>A0ABS9J0Q2</accession>